<keyword evidence="1" id="KW-1133">Transmembrane helix</keyword>
<dbReference type="EMBL" id="CAJJDP010000096">
    <property type="protein sequence ID" value="CAD8190202.1"/>
    <property type="molecule type" value="Genomic_DNA"/>
</dbReference>
<evidence type="ECO:0000313" key="2">
    <source>
        <dbReference type="EMBL" id="CAD8190202.1"/>
    </source>
</evidence>
<keyword evidence="3" id="KW-1185">Reference proteome</keyword>
<sequence>MQFNSYQTNRQMLQFGYLISISIILVTLNFIKDYLQLVILIPLLSFQKNLDGKFRNFKQGMKVSTYQINLNRQYGKG</sequence>
<dbReference type="Proteomes" id="UP000683925">
    <property type="component" value="Unassembled WGS sequence"/>
</dbReference>
<name>A0A8S1WM46_PAROT</name>
<keyword evidence="1" id="KW-0812">Transmembrane</keyword>
<comment type="caution">
    <text evidence="2">The sequence shown here is derived from an EMBL/GenBank/DDBJ whole genome shotgun (WGS) entry which is preliminary data.</text>
</comment>
<dbReference type="AlphaFoldDB" id="A0A8S1WM46"/>
<protein>
    <submittedName>
        <fullName evidence="2">Uncharacterized protein</fullName>
    </submittedName>
</protein>
<gene>
    <name evidence="2" type="ORF">POCTA_138.1.T0970015</name>
</gene>
<accession>A0A8S1WM46</accession>
<evidence type="ECO:0000313" key="3">
    <source>
        <dbReference type="Proteomes" id="UP000683925"/>
    </source>
</evidence>
<proteinExistence type="predicted"/>
<organism evidence="2 3">
    <name type="scientific">Paramecium octaurelia</name>
    <dbReference type="NCBI Taxonomy" id="43137"/>
    <lineage>
        <taxon>Eukaryota</taxon>
        <taxon>Sar</taxon>
        <taxon>Alveolata</taxon>
        <taxon>Ciliophora</taxon>
        <taxon>Intramacronucleata</taxon>
        <taxon>Oligohymenophorea</taxon>
        <taxon>Peniculida</taxon>
        <taxon>Parameciidae</taxon>
        <taxon>Paramecium</taxon>
    </lineage>
</organism>
<feature type="transmembrane region" description="Helical" evidence="1">
    <location>
        <begin position="12"/>
        <end position="31"/>
    </location>
</feature>
<reference evidence="2" key="1">
    <citation type="submission" date="2021-01" db="EMBL/GenBank/DDBJ databases">
        <authorList>
            <consortium name="Genoscope - CEA"/>
            <person name="William W."/>
        </authorList>
    </citation>
    <scope>NUCLEOTIDE SEQUENCE</scope>
</reference>
<evidence type="ECO:0000256" key="1">
    <source>
        <dbReference type="SAM" id="Phobius"/>
    </source>
</evidence>
<keyword evidence="1" id="KW-0472">Membrane</keyword>